<dbReference type="SMART" id="SM00799">
    <property type="entry name" value="DENN"/>
    <property type="match status" value="1"/>
</dbReference>
<evidence type="ECO:0000256" key="1">
    <source>
        <dbReference type="ARBA" id="ARBA00007471"/>
    </source>
</evidence>
<dbReference type="Pfam" id="PF03455">
    <property type="entry name" value="dDENN"/>
    <property type="match status" value="1"/>
</dbReference>
<reference evidence="7" key="1">
    <citation type="submission" date="2021-02" db="EMBL/GenBank/DDBJ databases">
        <authorList>
            <person name="Nowell W R."/>
        </authorList>
    </citation>
    <scope>NUCLEOTIDE SEQUENCE</scope>
</reference>
<feature type="compositionally biased region" description="Polar residues" evidence="2">
    <location>
        <begin position="1482"/>
        <end position="1499"/>
    </location>
</feature>
<dbReference type="InterPro" id="IPR043153">
    <property type="entry name" value="DENN_C"/>
</dbReference>
<dbReference type="Proteomes" id="UP000681722">
    <property type="component" value="Unassembled WGS sequence"/>
</dbReference>
<dbReference type="InterPro" id="IPR030564">
    <property type="entry name" value="Myotubularin"/>
</dbReference>
<dbReference type="Gene3D" id="3.40.50.11500">
    <property type="match status" value="1"/>
</dbReference>
<dbReference type="PROSITE" id="PS50003">
    <property type="entry name" value="PH_DOMAIN"/>
    <property type="match status" value="1"/>
</dbReference>
<comment type="caution">
    <text evidence="7">The sequence shown here is derived from an EMBL/GenBank/DDBJ whole genome shotgun (WGS) entry which is preliminary data.</text>
</comment>
<feature type="region of interest" description="Disordered" evidence="2">
    <location>
        <begin position="827"/>
        <end position="854"/>
    </location>
</feature>
<name>A0A813WBA0_9BILA</name>
<sequence length="2371" mass="272157">MQRLADYFAVVGYDHDEERGGRSFGKIIQRFPEKDWPNCPFNCNVVHFCQPQGWMLTPKWEFPTFFISILTDLDGQRHYCACLTFHETLLQTTIPTSSSLSTKPRLLSDFTLSSAADEADDTAFLIPRTQMFAPKCLVLTSRFDCFEIFRNCLGLLYTVYVESLSDIRIENLVGNIIGSVNVPPAGGQALRFSIGADDRQILQPPLSSTVPCTGLSVYNLFKELGIDHVVTIFCAVLSDIKILFFSKSYSKLTDSCKAIETLLYPLKYCYTFIPVLPFDLLEILDAPTSYIVGVHSDQKLQALSNFDGMWIDLDGSSVHFTDGVKLAPMPEKVYCRVLASLFQVLKPDIHMADLAFPIRTNIKQDGQIADYPKYKDEINKASFLGHHRLVNDEFMQRVLDSMAFHKFIEERGPPYRSCDIFDEVYGSIHEQLKHETDSMANAQEHIRELANQLLLNENPSLQQTYTQKVLQPSTASYNRTNLSEFPHLEKDIVHNVIKEGLKRQQNSRPFSARISEPCLVKIGTPINVLNGRTDLSQSARRLEVLKQCIGYIFNDKIADAKKTSGAVFYSLKSHEDARVALCMELSLYKNQNKPRLNNQQFEMIVNLLNCALEAGSSIDEHGIAYKMLILATTFHRKLSEEATQFVYTDIQRHPVWNNMQFWEMSFYSDVQLQIRNLYLSSDEYMSHSLNNSNNNDSSFSLSTDTGTHHIPTMVNESFDYSSHNGTILTTVKNDENDIKFVYKKTALGIAAEQMRLYTQKTVDEQRTIQELEEQTLYALAIHYIQLMVYMKLPLDISSSHIRHSTLGNNHNSHTGCDRDSINSDLFHSNDRYSVRNPDETSTIGSRDSGNEFDMNDDETTDLVLNFVKKFIDKICDEGGVTQAHQNSLHTKLFQTVQVQIEVLEKVYKETRRVAPIPKPILPRFIMIPENTEHEEYYALRSYLLPDGRDEFFSQNSVTSLLPAEGALIMTNYRLIFRGRPVNPAISNEYLIVRSFPISALIREKKLSGQFRVDNSNICLHNGMQLRSATFQLIKVYFDDEVSLEDIDKFRNKLVEKRYPQSIFQSFSFSIYSEFSPVMNKQKDGTLKKYSRYARNVLRKKGLIPAKDLSVHLSRNNFIGNSASMGHHIGNNKTILTSTNSTKYSQVVMIRTPEPPRRILTLSNTRSSKFLTSATLMQTSSNIATTTIHECDEMIKNNSDDEDEDSLSAIDEADSTNFSDTKSLERYTDSAVYKDFVRQGLIANVTTFGLRSTMRVPAVSSFASIVSLPVLTATSLSSNENNSNGQQQSTLPLLNTNTTSSVQTNGNSNNILTNTTSLANDDCFRVSHINRNFTFCQSYPPVLVLPKDILDENLKKVARCHKLQRVPVIVWRNPRTKALLLRGSGFYNKGFISLLVKGPQTTNSSSSDTNASIEQERYFDAIVKLTPNKMPFSDIDNDELEITPDITPLSVRKNHHHHATTTRLQNFLPTRVRYDRPRTINISSHSTTDTLSISETTSHQGSVNSPSGVNNSTLDMDFNESILQVHKRSPLYIIGDRAQYRTGRLEQFHNYCFLPLEFHDISQIKTSFKNLLKACVPSNMIQSSNNNSNNNNLDTSTTITTVTFYKLIEESRWLHQLQKILMISQYIVQFSEDHASSVMICIEDGWDVSSQLVSISEILLDPYYRTFDGFQTLIEREWFAFGHRFSHRSNQIAANKTGFAAVFLQFLDLVHQIWNQYPTEFEFNDYYLRFIAYHHLSNRFKNFMFNCDSERKTNPSWYVDMKDFSKEHDDFGLYRCNTINIWDYITKVNRQSSRFYNFLYSPSCFTPHSLTDDNTVLRPSYKMYSLDVWDFYLSETLETGCTYDLDLSLAEHDERFNDTELKQRTFVAAFYDDVNVCLPDFFTDIVLETSNILQHTSDNWKHHWDKIEKPERERAQCLSMQDESQKKKFLQKNQQQNKSLSPSTTSRTSLIHGNHNYELIQFQTPHICDGCHKLIENNNNKKLHNEGIRGLQCRECLSYYHEHCRALAACRPCQQRNESQIVANSSRLETGSVTGVYDHRPSSSFGVSNGAGPQHRTYEGYLRKRGHLLKQWKERWFVLDSVRHELRYYDSSDDQTPKGTILLADAVEVVPYNGPLPNALRRFDNRAAFELHTNRRVYNFIAQTTQEARTFLRFDILDADAQRLELFFIGAIVDVLLVDEDDATNYSTHLATKWRNHLLSSTTQLMMDQQLISIEHLQDIIDSDAYSKLDHGFVRTDINPKDRQNYRSCKKLVSHDLLNIVDGNPNTSGTFVYLHLLKLLIIAYIEKSTTVSNFLRRAEKLSILNQIKCSRQSNNNDHYFLFSVHNKHKDNHLLTLQIADDVEQLDIEQTILDSYNTSIRLIEDLHMSTVLK</sequence>
<feature type="domain" description="UDENN" evidence="5">
    <location>
        <begin position="6"/>
        <end position="418"/>
    </location>
</feature>
<keyword evidence="9" id="KW-1185">Reference proteome</keyword>
<feature type="domain" description="Phorbol-ester/DAG-type" evidence="4">
    <location>
        <begin position="1953"/>
        <end position="2012"/>
    </location>
</feature>
<feature type="region of interest" description="Disordered" evidence="2">
    <location>
        <begin position="1276"/>
        <end position="1297"/>
    </location>
</feature>
<dbReference type="InterPro" id="IPR037516">
    <property type="entry name" value="Tripartite_DENN"/>
</dbReference>
<dbReference type="SUPFAM" id="SSF52799">
    <property type="entry name" value="(Phosphotyrosine protein) phosphatases II"/>
    <property type="match status" value="1"/>
</dbReference>
<accession>A0A813WBA0</accession>
<evidence type="ECO:0000313" key="9">
    <source>
        <dbReference type="Proteomes" id="UP000663829"/>
    </source>
</evidence>
<evidence type="ECO:0000259" key="3">
    <source>
        <dbReference type="PROSITE" id="PS50003"/>
    </source>
</evidence>
<dbReference type="Proteomes" id="UP000663829">
    <property type="component" value="Unassembled WGS sequence"/>
</dbReference>
<dbReference type="GO" id="GO:0005085">
    <property type="term" value="F:guanyl-nucleotide exchange factor activity"/>
    <property type="evidence" value="ECO:0007669"/>
    <property type="project" value="TreeGrafter"/>
</dbReference>
<evidence type="ECO:0000256" key="2">
    <source>
        <dbReference type="SAM" id="MobiDB-lite"/>
    </source>
</evidence>
<dbReference type="GO" id="GO:0005737">
    <property type="term" value="C:cytoplasm"/>
    <property type="evidence" value="ECO:0007669"/>
    <property type="project" value="TreeGrafter"/>
</dbReference>
<dbReference type="Gene3D" id="2.30.29.30">
    <property type="entry name" value="Pleckstrin-homology domain (PH domain)/Phosphotyrosine-binding domain (PTB)"/>
    <property type="match status" value="1"/>
</dbReference>
<dbReference type="PANTHER" id="PTHR10807">
    <property type="entry name" value="MYOTUBULARIN-RELATED"/>
    <property type="match status" value="1"/>
</dbReference>
<dbReference type="InterPro" id="IPR022096">
    <property type="entry name" value="SBF1/SBF2"/>
</dbReference>
<dbReference type="PANTHER" id="PTHR10807:SF109">
    <property type="entry name" value="SET DOMAIN BINDING FACTOR, ISOFORM A"/>
    <property type="match status" value="1"/>
</dbReference>
<dbReference type="InterPro" id="IPR001194">
    <property type="entry name" value="cDENN_dom"/>
</dbReference>
<gene>
    <name evidence="7" type="ORF">GPM918_LOCUS6199</name>
    <name evidence="8" type="ORF">SRO942_LOCUS6199</name>
</gene>
<comment type="similarity">
    <text evidence="1">Belongs to the protein-tyrosine phosphatase family. Non-receptor class myotubularin subfamily.</text>
</comment>
<feature type="region of interest" description="Disordered" evidence="2">
    <location>
        <begin position="1482"/>
        <end position="1509"/>
    </location>
</feature>
<evidence type="ECO:0000259" key="4">
    <source>
        <dbReference type="PROSITE" id="PS50081"/>
    </source>
</evidence>
<dbReference type="PROSITE" id="PS50211">
    <property type="entry name" value="DENN"/>
    <property type="match status" value="1"/>
</dbReference>
<dbReference type="GO" id="GO:0016020">
    <property type="term" value="C:membrane"/>
    <property type="evidence" value="ECO:0007669"/>
    <property type="project" value="TreeGrafter"/>
</dbReference>
<feature type="compositionally biased region" description="Basic and acidic residues" evidence="2">
    <location>
        <begin position="827"/>
        <end position="838"/>
    </location>
</feature>
<dbReference type="Pfam" id="PF12335">
    <property type="entry name" value="SBF2"/>
    <property type="match status" value="1"/>
</dbReference>
<dbReference type="SMART" id="SM00233">
    <property type="entry name" value="PH"/>
    <property type="match status" value="1"/>
</dbReference>
<dbReference type="SMART" id="SM00800">
    <property type="entry name" value="uDENN"/>
    <property type="match status" value="1"/>
</dbReference>
<organism evidence="7 9">
    <name type="scientific">Didymodactylos carnosus</name>
    <dbReference type="NCBI Taxonomy" id="1234261"/>
    <lineage>
        <taxon>Eukaryota</taxon>
        <taxon>Metazoa</taxon>
        <taxon>Spiralia</taxon>
        <taxon>Gnathifera</taxon>
        <taxon>Rotifera</taxon>
        <taxon>Eurotatoria</taxon>
        <taxon>Bdelloidea</taxon>
        <taxon>Philodinida</taxon>
        <taxon>Philodinidae</taxon>
        <taxon>Didymodactylos</taxon>
    </lineage>
</organism>
<feature type="domain" description="Myotubularin phosphatase" evidence="6">
    <location>
        <begin position="1295"/>
        <end position="1832"/>
    </location>
</feature>
<evidence type="ECO:0000313" key="8">
    <source>
        <dbReference type="EMBL" id="CAF3641178.1"/>
    </source>
</evidence>
<dbReference type="Pfam" id="PF03456">
    <property type="entry name" value="uDENN"/>
    <property type="match status" value="1"/>
</dbReference>
<dbReference type="InterPro" id="IPR005113">
    <property type="entry name" value="uDENN_dom"/>
</dbReference>
<proteinExistence type="inferred from homology"/>
<evidence type="ECO:0000259" key="5">
    <source>
        <dbReference type="PROSITE" id="PS50211"/>
    </source>
</evidence>
<dbReference type="InterPro" id="IPR011993">
    <property type="entry name" value="PH-like_dom_sf"/>
</dbReference>
<evidence type="ECO:0000313" key="7">
    <source>
        <dbReference type="EMBL" id="CAF0853469.1"/>
    </source>
</evidence>
<dbReference type="Gene3D" id="3.30.450.200">
    <property type="match status" value="1"/>
</dbReference>
<evidence type="ECO:0000259" key="6">
    <source>
        <dbReference type="PROSITE" id="PS51339"/>
    </source>
</evidence>
<dbReference type="InterPro" id="IPR002219">
    <property type="entry name" value="PKC_DAG/PE"/>
</dbReference>
<dbReference type="PROSITE" id="PS51339">
    <property type="entry name" value="PPASE_MYOTUBULARIN"/>
    <property type="match status" value="1"/>
</dbReference>
<dbReference type="InterPro" id="IPR029021">
    <property type="entry name" value="Prot-tyrosine_phosphatase-like"/>
</dbReference>
<dbReference type="InterPro" id="IPR005112">
    <property type="entry name" value="dDENN_dom"/>
</dbReference>
<dbReference type="Pfam" id="PF00169">
    <property type="entry name" value="PH"/>
    <property type="match status" value="1"/>
</dbReference>
<feature type="domain" description="PH" evidence="3">
    <location>
        <begin position="2054"/>
        <end position="2152"/>
    </location>
</feature>
<dbReference type="Gene3D" id="3.30.60.20">
    <property type="match status" value="1"/>
</dbReference>
<protein>
    <submittedName>
        <fullName evidence="7">Uncharacterized protein</fullName>
    </submittedName>
</protein>
<dbReference type="EMBL" id="CAJOBC010000944">
    <property type="protein sequence ID" value="CAF3641178.1"/>
    <property type="molecule type" value="Genomic_DNA"/>
</dbReference>
<dbReference type="Pfam" id="PF06602">
    <property type="entry name" value="Myotub-related"/>
    <property type="match status" value="1"/>
</dbReference>
<dbReference type="EMBL" id="CAJNOQ010000944">
    <property type="protein sequence ID" value="CAF0853469.1"/>
    <property type="molecule type" value="Genomic_DNA"/>
</dbReference>
<dbReference type="OrthoDB" id="74314at2759"/>
<dbReference type="SUPFAM" id="SSF50729">
    <property type="entry name" value="PH domain-like"/>
    <property type="match status" value="2"/>
</dbReference>
<dbReference type="PROSITE" id="PS50081">
    <property type="entry name" value="ZF_DAG_PE_2"/>
    <property type="match status" value="1"/>
</dbReference>
<dbReference type="Pfam" id="PF02141">
    <property type="entry name" value="DENN"/>
    <property type="match status" value="1"/>
</dbReference>
<dbReference type="InterPro" id="IPR001849">
    <property type="entry name" value="PH_domain"/>
</dbReference>
<dbReference type="InterPro" id="IPR010569">
    <property type="entry name" value="Myotubularin-like_Pase_dom"/>
</dbReference>
<feature type="compositionally biased region" description="Low complexity" evidence="2">
    <location>
        <begin position="1500"/>
        <end position="1509"/>
    </location>
</feature>